<feature type="transmembrane region" description="Helical" evidence="1">
    <location>
        <begin position="137"/>
        <end position="161"/>
    </location>
</feature>
<reference evidence="2 3" key="1">
    <citation type="submission" date="2019-10" db="EMBL/GenBank/DDBJ databases">
        <title>Isolation and characterization of Methanoculleus sp. Wushi-C6 from a hot spring well.</title>
        <authorList>
            <person name="Chen S.-C."/>
            <person name="Lan Z.-H."/>
            <person name="You Y.-T."/>
            <person name="Lai M.-C."/>
        </authorList>
    </citation>
    <scope>NUCLEOTIDE SEQUENCE [LARGE SCALE GENOMIC DNA]</scope>
    <source>
        <strain evidence="2 3">Wushi-C6</strain>
    </source>
</reference>
<dbReference type="RefSeq" id="WP_317063829.1">
    <property type="nucleotide sequence ID" value="NZ_WBKO01000001.1"/>
</dbReference>
<keyword evidence="3" id="KW-1185">Reference proteome</keyword>
<keyword evidence="1" id="KW-1133">Transmembrane helix</keyword>
<comment type="caution">
    <text evidence="2">The sequence shown here is derived from an EMBL/GenBank/DDBJ whole genome shotgun (WGS) entry which is preliminary data.</text>
</comment>
<evidence type="ECO:0000313" key="2">
    <source>
        <dbReference type="EMBL" id="MDV2480851.1"/>
    </source>
</evidence>
<sequence>MPLADYIGRYWTGAEVMYGVIIAMTFTSVLRGYPEISGLIVGKVVAAALFCCIAWGIADGMFYIWERSYLIRQENRIIESSRSAGQKESALSLIGEQLDDTVLRNIPEDDRFRLYERLSGFLAGVESREKMSPREAATIMLGTFLLSAGAGAIVVLPFFLIDGAGQALTISNLAGILLLFGIGYTRTRDRNFPSKVLYGFGSSFIGIIIAVITIALGG</sequence>
<protein>
    <recommendedName>
        <fullName evidence="4">VIT family protein</fullName>
    </recommendedName>
</protein>
<evidence type="ECO:0008006" key="4">
    <source>
        <dbReference type="Google" id="ProtNLM"/>
    </source>
</evidence>
<keyword evidence="1" id="KW-0472">Membrane</keyword>
<evidence type="ECO:0000256" key="1">
    <source>
        <dbReference type="SAM" id="Phobius"/>
    </source>
</evidence>
<evidence type="ECO:0000313" key="3">
    <source>
        <dbReference type="Proteomes" id="UP001281203"/>
    </source>
</evidence>
<accession>A0ABU3WYJ2</accession>
<feature type="transmembrane region" description="Helical" evidence="1">
    <location>
        <begin position="167"/>
        <end position="184"/>
    </location>
</feature>
<organism evidence="2 3">
    <name type="scientific">Methanoculleus caldifontis</name>
    <dbReference type="NCBI Taxonomy" id="2651577"/>
    <lineage>
        <taxon>Archaea</taxon>
        <taxon>Methanobacteriati</taxon>
        <taxon>Methanobacteriota</taxon>
        <taxon>Stenosarchaea group</taxon>
        <taxon>Methanomicrobia</taxon>
        <taxon>Methanomicrobiales</taxon>
        <taxon>Methanomicrobiaceae</taxon>
        <taxon>Methanoculleus</taxon>
    </lineage>
</organism>
<feature type="transmembrane region" description="Helical" evidence="1">
    <location>
        <begin position="12"/>
        <end position="33"/>
    </location>
</feature>
<dbReference type="EMBL" id="WBKO01000001">
    <property type="protein sequence ID" value="MDV2480851.1"/>
    <property type="molecule type" value="Genomic_DNA"/>
</dbReference>
<proteinExistence type="predicted"/>
<feature type="transmembrane region" description="Helical" evidence="1">
    <location>
        <begin position="196"/>
        <end position="216"/>
    </location>
</feature>
<dbReference type="Proteomes" id="UP001281203">
    <property type="component" value="Unassembled WGS sequence"/>
</dbReference>
<feature type="transmembrane region" description="Helical" evidence="1">
    <location>
        <begin position="45"/>
        <end position="65"/>
    </location>
</feature>
<name>A0ABU3WYJ2_9EURY</name>
<keyword evidence="1" id="KW-0812">Transmembrane</keyword>
<gene>
    <name evidence="2" type="ORF">F8E02_02285</name>
</gene>